<sequence>LVQTSDGGYALAGWTESFAAEKDDFWLVKTDPQGEKEWSRTFGGWDSDAGLSLVQTSDGGFALAGWTHSFGAAGVQAWLVKAKARYEPRYELSTPAEPAKGGSVFLDPPGGVYEGGENVTATASPASGYEFDRWTDDVPPDEENEKSVTITMDSNKELTARFTEAGGGLPLPWIGLGVAVIIGIIIALIVKTRT</sequence>
<feature type="non-terminal residue" evidence="3">
    <location>
        <position position="1"/>
    </location>
</feature>
<evidence type="ECO:0000313" key="3">
    <source>
        <dbReference type="EMBL" id="KXA89199.1"/>
    </source>
</evidence>
<dbReference type="Proteomes" id="UP000070163">
    <property type="component" value="Unassembled WGS sequence"/>
</dbReference>
<dbReference type="Pfam" id="PF18998">
    <property type="entry name" value="Flg_new_2"/>
    <property type="match status" value="1"/>
</dbReference>
<gene>
    <name evidence="3" type="ORF">AKJ57_05715</name>
</gene>
<keyword evidence="1" id="KW-0472">Membrane</keyword>
<feature type="transmembrane region" description="Helical" evidence="1">
    <location>
        <begin position="171"/>
        <end position="190"/>
    </location>
</feature>
<accession>A0A133U4S4</accession>
<evidence type="ECO:0000256" key="1">
    <source>
        <dbReference type="SAM" id="Phobius"/>
    </source>
</evidence>
<dbReference type="InterPro" id="IPR044060">
    <property type="entry name" value="Bacterial_rp_domain"/>
</dbReference>
<reference evidence="3 4" key="1">
    <citation type="journal article" date="2016" name="Sci. Rep.">
        <title>Metabolic traits of an uncultured archaeal lineage -MSBL1- from brine pools of the Red Sea.</title>
        <authorList>
            <person name="Mwirichia R."/>
            <person name="Alam I."/>
            <person name="Rashid M."/>
            <person name="Vinu M."/>
            <person name="Ba-Alawi W."/>
            <person name="Anthony Kamau A."/>
            <person name="Kamanda Ngugi D."/>
            <person name="Goker M."/>
            <person name="Klenk H.P."/>
            <person name="Bajic V."/>
            <person name="Stingl U."/>
        </authorList>
    </citation>
    <scope>NUCLEOTIDE SEQUENCE [LARGE SCALE GENOMIC DNA]</scope>
    <source>
        <strain evidence="3">SCGC-AAA259A05</strain>
    </source>
</reference>
<organism evidence="3 4">
    <name type="scientific">candidate division MSBL1 archaeon SCGC-AAA259A05</name>
    <dbReference type="NCBI Taxonomy" id="1698259"/>
    <lineage>
        <taxon>Archaea</taxon>
        <taxon>Methanobacteriati</taxon>
        <taxon>Methanobacteriota</taxon>
        <taxon>candidate division MSBL1</taxon>
    </lineage>
</organism>
<comment type="caution">
    <text evidence="3">The sequence shown here is derived from an EMBL/GenBank/DDBJ whole genome shotgun (WGS) entry which is preliminary data.</text>
</comment>
<keyword evidence="1" id="KW-0812">Transmembrane</keyword>
<evidence type="ECO:0000259" key="2">
    <source>
        <dbReference type="Pfam" id="PF18998"/>
    </source>
</evidence>
<name>A0A133U4S4_9EURY</name>
<proteinExistence type="predicted"/>
<protein>
    <recommendedName>
        <fullName evidence="2">Bacterial repeat domain-containing protein</fullName>
    </recommendedName>
</protein>
<evidence type="ECO:0000313" key="4">
    <source>
        <dbReference type="Proteomes" id="UP000070163"/>
    </source>
</evidence>
<dbReference type="PANTHER" id="PTHR42754">
    <property type="entry name" value="ENDOGLUCANASE"/>
    <property type="match status" value="1"/>
</dbReference>
<keyword evidence="1" id="KW-1133">Transmembrane helix</keyword>
<dbReference type="AlphaFoldDB" id="A0A133U4S4"/>
<dbReference type="PANTHER" id="PTHR42754:SF1">
    <property type="entry name" value="LIPOPROTEIN"/>
    <property type="match status" value="1"/>
</dbReference>
<keyword evidence="4" id="KW-1185">Reference proteome</keyword>
<feature type="domain" description="Bacterial repeat" evidence="2">
    <location>
        <begin position="96"/>
        <end position="164"/>
    </location>
</feature>
<dbReference type="EMBL" id="LHXJ01000092">
    <property type="protein sequence ID" value="KXA89199.1"/>
    <property type="molecule type" value="Genomic_DNA"/>
</dbReference>